<dbReference type="InterPro" id="IPR006600">
    <property type="entry name" value="HTH_CenpB_DNA-bd_dom"/>
</dbReference>
<protein>
    <submittedName>
        <fullName evidence="4">19055_t:CDS:1</fullName>
    </submittedName>
</protein>
<feature type="domain" description="HTH CENPB-type" evidence="3">
    <location>
        <begin position="1"/>
        <end position="45"/>
    </location>
</feature>
<proteinExistence type="predicted"/>
<gene>
    <name evidence="4" type="ORF">CPELLU_LOCUS10436</name>
</gene>
<dbReference type="Pfam" id="PF03184">
    <property type="entry name" value="DDE_1"/>
    <property type="match status" value="1"/>
</dbReference>
<dbReference type="AlphaFoldDB" id="A0A9N9EDM7"/>
<feature type="coiled-coil region" evidence="2">
    <location>
        <begin position="163"/>
        <end position="229"/>
    </location>
</feature>
<keyword evidence="5" id="KW-1185">Reference proteome</keyword>
<evidence type="ECO:0000313" key="5">
    <source>
        <dbReference type="Proteomes" id="UP000789759"/>
    </source>
</evidence>
<dbReference type="OrthoDB" id="2446582at2759"/>
<organism evidence="4 5">
    <name type="scientific">Cetraspora pellucida</name>
    <dbReference type="NCBI Taxonomy" id="1433469"/>
    <lineage>
        <taxon>Eukaryota</taxon>
        <taxon>Fungi</taxon>
        <taxon>Fungi incertae sedis</taxon>
        <taxon>Mucoromycota</taxon>
        <taxon>Glomeromycotina</taxon>
        <taxon>Glomeromycetes</taxon>
        <taxon>Diversisporales</taxon>
        <taxon>Gigasporaceae</taxon>
        <taxon>Cetraspora</taxon>
    </lineage>
</organism>
<dbReference type="GO" id="GO:0003677">
    <property type="term" value="F:DNA binding"/>
    <property type="evidence" value="ECO:0007669"/>
    <property type="project" value="UniProtKB-KW"/>
</dbReference>
<dbReference type="Proteomes" id="UP000789759">
    <property type="component" value="Unassembled WGS sequence"/>
</dbReference>
<dbReference type="InterPro" id="IPR009057">
    <property type="entry name" value="Homeodomain-like_sf"/>
</dbReference>
<evidence type="ECO:0000259" key="3">
    <source>
        <dbReference type="PROSITE" id="PS51253"/>
    </source>
</evidence>
<dbReference type="PANTHER" id="PTHR19303:SF73">
    <property type="entry name" value="PROTEIN PDC2"/>
    <property type="match status" value="1"/>
</dbReference>
<dbReference type="PANTHER" id="PTHR19303">
    <property type="entry name" value="TRANSPOSON"/>
    <property type="match status" value="1"/>
</dbReference>
<keyword evidence="2" id="KW-0175">Coiled coil</keyword>
<accession>A0A9N9EDM7</accession>
<evidence type="ECO:0000256" key="2">
    <source>
        <dbReference type="SAM" id="Coils"/>
    </source>
</evidence>
<reference evidence="4" key="1">
    <citation type="submission" date="2021-06" db="EMBL/GenBank/DDBJ databases">
        <authorList>
            <person name="Kallberg Y."/>
            <person name="Tangrot J."/>
            <person name="Rosling A."/>
        </authorList>
    </citation>
    <scope>NUCLEOTIDE SEQUENCE</scope>
    <source>
        <strain evidence="4">FL966</strain>
    </source>
</reference>
<dbReference type="SUPFAM" id="SSF46689">
    <property type="entry name" value="Homeodomain-like"/>
    <property type="match status" value="1"/>
</dbReference>
<dbReference type="PROSITE" id="PS51253">
    <property type="entry name" value="HTH_CENPB"/>
    <property type="match status" value="1"/>
</dbReference>
<dbReference type="GO" id="GO:0005634">
    <property type="term" value="C:nucleus"/>
    <property type="evidence" value="ECO:0007669"/>
    <property type="project" value="TreeGrafter"/>
</dbReference>
<dbReference type="InterPro" id="IPR004875">
    <property type="entry name" value="DDE_SF_endonuclease_dom"/>
</dbReference>
<dbReference type="EMBL" id="CAJVQA010008592">
    <property type="protein sequence ID" value="CAG8674248.1"/>
    <property type="molecule type" value="Genomic_DNA"/>
</dbReference>
<keyword evidence="1" id="KW-0238">DNA-binding</keyword>
<sequence length="324" mass="37935">MITNGILQIQAKKFAELLDISEENFKASQDWLDRFKKWHDIRRFKIHRESESVSTEKLPEYRQQLGIQKENLGVKYDASQKAWMTESYESSHIRLHLLLPYTTSCLQPCDAGIIYTFKAYYQKLFLQNLVNALNNKEEIPKLSILDAIKFITEAWDNNWSNLNARVRNKIENEVETKAEIKAEVEREAELKEAEFEEVETEVEEVETEVEEAKVKEVRVEEEVEQLILKIPYHLMRVITANNYIEPDNNLETEEVTVNKAAIIEEICHQSDFSNSNEDSDVKIEKISHSVALEQCKLLILYVEQQDPMKFVKDQNLPVLQNLLK</sequence>
<evidence type="ECO:0000313" key="4">
    <source>
        <dbReference type="EMBL" id="CAG8674248.1"/>
    </source>
</evidence>
<dbReference type="Gene3D" id="1.10.10.60">
    <property type="entry name" value="Homeodomain-like"/>
    <property type="match status" value="1"/>
</dbReference>
<dbReference type="Pfam" id="PF03221">
    <property type="entry name" value="HTH_Tnp_Tc5"/>
    <property type="match status" value="1"/>
</dbReference>
<evidence type="ECO:0000256" key="1">
    <source>
        <dbReference type="ARBA" id="ARBA00023125"/>
    </source>
</evidence>
<name>A0A9N9EDM7_9GLOM</name>
<dbReference type="InterPro" id="IPR050863">
    <property type="entry name" value="CenT-Element_Derived"/>
</dbReference>
<comment type="caution">
    <text evidence="4">The sequence shown here is derived from an EMBL/GenBank/DDBJ whole genome shotgun (WGS) entry which is preliminary data.</text>
</comment>